<dbReference type="AlphaFoldDB" id="A0A4C2A3B5"/>
<sequence length="95" mass="10880">MKLDPFNDNVDSLREGNYANRHKFFRKFSLEDRRTVVDMQLLYDVMNAKVKCPKLTARIGLRVGRVETRQARSSDAGAGQTNYAKHSVLHRLVGT</sequence>
<evidence type="ECO:0000313" key="1">
    <source>
        <dbReference type="EMBL" id="GBP94548.1"/>
    </source>
</evidence>
<protein>
    <submittedName>
        <fullName evidence="1">Uncharacterized protein</fullName>
    </submittedName>
</protein>
<evidence type="ECO:0000313" key="2">
    <source>
        <dbReference type="Proteomes" id="UP000299102"/>
    </source>
</evidence>
<name>A0A4C2A3B5_EUMVA</name>
<accession>A0A4C2A3B5</accession>
<dbReference type="OrthoDB" id="426210at2759"/>
<proteinExistence type="predicted"/>
<keyword evidence="2" id="KW-1185">Reference proteome</keyword>
<gene>
    <name evidence="1" type="ORF">EVAR_64141_1</name>
</gene>
<reference evidence="1 2" key="1">
    <citation type="journal article" date="2019" name="Commun. Biol.">
        <title>The bagworm genome reveals a unique fibroin gene that provides high tensile strength.</title>
        <authorList>
            <person name="Kono N."/>
            <person name="Nakamura H."/>
            <person name="Ohtoshi R."/>
            <person name="Tomita M."/>
            <person name="Numata K."/>
            <person name="Arakawa K."/>
        </authorList>
    </citation>
    <scope>NUCLEOTIDE SEQUENCE [LARGE SCALE GENOMIC DNA]</scope>
</reference>
<dbReference type="EMBL" id="BGZK01002517">
    <property type="protein sequence ID" value="GBP94548.1"/>
    <property type="molecule type" value="Genomic_DNA"/>
</dbReference>
<organism evidence="1 2">
    <name type="scientific">Eumeta variegata</name>
    <name type="common">Bagworm moth</name>
    <name type="synonym">Eumeta japonica</name>
    <dbReference type="NCBI Taxonomy" id="151549"/>
    <lineage>
        <taxon>Eukaryota</taxon>
        <taxon>Metazoa</taxon>
        <taxon>Ecdysozoa</taxon>
        <taxon>Arthropoda</taxon>
        <taxon>Hexapoda</taxon>
        <taxon>Insecta</taxon>
        <taxon>Pterygota</taxon>
        <taxon>Neoptera</taxon>
        <taxon>Endopterygota</taxon>
        <taxon>Lepidoptera</taxon>
        <taxon>Glossata</taxon>
        <taxon>Ditrysia</taxon>
        <taxon>Tineoidea</taxon>
        <taxon>Psychidae</taxon>
        <taxon>Oiketicinae</taxon>
        <taxon>Eumeta</taxon>
    </lineage>
</organism>
<comment type="caution">
    <text evidence="1">The sequence shown here is derived from an EMBL/GenBank/DDBJ whole genome shotgun (WGS) entry which is preliminary data.</text>
</comment>
<dbReference type="Proteomes" id="UP000299102">
    <property type="component" value="Unassembled WGS sequence"/>
</dbReference>